<organism evidence="2 3">
    <name type="scientific">Paraglomus brasilianum</name>
    <dbReference type="NCBI Taxonomy" id="144538"/>
    <lineage>
        <taxon>Eukaryota</taxon>
        <taxon>Fungi</taxon>
        <taxon>Fungi incertae sedis</taxon>
        <taxon>Mucoromycota</taxon>
        <taxon>Glomeromycotina</taxon>
        <taxon>Glomeromycetes</taxon>
        <taxon>Paraglomerales</taxon>
        <taxon>Paraglomeraceae</taxon>
        <taxon>Paraglomus</taxon>
    </lineage>
</organism>
<dbReference type="AlphaFoldDB" id="A0A9N9ADI6"/>
<comment type="caution">
    <text evidence="2">The sequence shown here is derived from an EMBL/GenBank/DDBJ whole genome shotgun (WGS) entry which is preliminary data.</text>
</comment>
<dbReference type="SUPFAM" id="SSF81383">
    <property type="entry name" value="F-box domain"/>
    <property type="match status" value="1"/>
</dbReference>
<dbReference type="EMBL" id="CAJVPI010000366">
    <property type="protein sequence ID" value="CAG8525712.1"/>
    <property type="molecule type" value="Genomic_DNA"/>
</dbReference>
<evidence type="ECO:0000313" key="3">
    <source>
        <dbReference type="Proteomes" id="UP000789739"/>
    </source>
</evidence>
<dbReference type="InterPro" id="IPR036047">
    <property type="entry name" value="F-box-like_dom_sf"/>
</dbReference>
<evidence type="ECO:0000313" key="2">
    <source>
        <dbReference type="EMBL" id="CAG8525712.1"/>
    </source>
</evidence>
<dbReference type="PROSITE" id="PS50181">
    <property type="entry name" value="FBOX"/>
    <property type="match status" value="1"/>
</dbReference>
<sequence>MECIHSLATRFQTVTLETPSHTPYSLDHFPNELLFAILSYINPPNKLWILRRVNKRWKLICQRITYTITRNYFESRPTCIQMIVCGIARTVSYHDKPISMNMKGMTDEGRIVFEIKTAKQTFRLYRKSKLALAIRRKCYASGVQPSSKEHRDLLRLTTKHSINSPLGYVLEYSTSDNRDMSRTREFFWKDVSVLHFAATPALIMTHSFYEETSS</sequence>
<evidence type="ECO:0000259" key="1">
    <source>
        <dbReference type="PROSITE" id="PS50181"/>
    </source>
</evidence>
<dbReference type="Proteomes" id="UP000789739">
    <property type="component" value="Unassembled WGS sequence"/>
</dbReference>
<protein>
    <submittedName>
        <fullName evidence="2">5340_t:CDS:1</fullName>
    </submittedName>
</protein>
<reference evidence="2" key="1">
    <citation type="submission" date="2021-06" db="EMBL/GenBank/DDBJ databases">
        <authorList>
            <person name="Kallberg Y."/>
            <person name="Tangrot J."/>
            <person name="Rosling A."/>
        </authorList>
    </citation>
    <scope>NUCLEOTIDE SEQUENCE</scope>
    <source>
        <strain evidence="2">BR232B</strain>
    </source>
</reference>
<dbReference type="Gene3D" id="1.20.1280.50">
    <property type="match status" value="1"/>
</dbReference>
<dbReference type="Pfam" id="PF12937">
    <property type="entry name" value="F-box-like"/>
    <property type="match status" value="1"/>
</dbReference>
<accession>A0A9N9ADI6</accession>
<name>A0A9N9ADI6_9GLOM</name>
<dbReference type="InterPro" id="IPR001810">
    <property type="entry name" value="F-box_dom"/>
</dbReference>
<gene>
    <name evidence="2" type="ORF">PBRASI_LOCUS3859</name>
</gene>
<proteinExistence type="predicted"/>
<keyword evidence="3" id="KW-1185">Reference proteome</keyword>
<feature type="domain" description="F-box" evidence="1">
    <location>
        <begin position="23"/>
        <end position="76"/>
    </location>
</feature>